<sequence length="234" mass="25965">MRDTDDQSKILDKIKKCMALTSSSNEHEAAIALRQAQKLMELHGISDLDVKAAQADEMQAKAGARNRPAGWENELAQTVSAAFGCRLLFHPRWDAGHWGFIGCGPAPEIAQYAFTVLLRQIKKARAEHIQTKLKRCKSVTKTRRADLFCDGWVRSVSGTISALADNTPHAEAVNAFLAVRYPELVPLKTQNRNEGKHLSDRDLADYWAGSVLSKDVRLNHGMGHQSYDCARIGL</sequence>
<dbReference type="Pfam" id="PF23771">
    <property type="entry name" value="DUF7168"/>
    <property type="match status" value="1"/>
</dbReference>
<accession>A0ABT6X686</accession>
<dbReference type="Pfam" id="PF10979">
    <property type="entry name" value="DUF2786"/>
    <property type="match status" value="1"/>
</dbReference>
<keyword evidence="4" id="KW-1185">Reference proteome</keyword>
<dbReference type="PIRSF" id="PIRSF028111">
    <property type="entry name" value="UCP028111"/>
    <property type="match status" value="1"/>
</dbReference>
<evidence type="ECO:0000313" key="4">
    <source>
        <dbReference type="Proteomes" id="UP001431902"/>
    </source>
</evidence>
<name>A0ABT6X686_9BURK</name>
<protein>
    <submittedName>
        <fullName evidence="3">DUF2786 domain-containing protein</fullName>
    </submittedName>
</protein>
<reference evidence="3" key="1">
    <citation type="submission" date="2023-05" db="EMBL/GenBank/DDBJ databases">
        <title>Limnohabitans sp. strain HM2-2 Genome sequencing and assembly.</title>
        <authorList>
            <person name="Jung Y."/>
        </authorList>
    </citation>
    <scope>NUCLEOTIDE SEQUENCE</scope>
    <source>
        <strain evidence="3">HM2-2</strain>
    </source>
</reference>
<dbReference type="InterPro" id="IPR024498">
    <property type="entry name" value="DUF2786"/>
</dbReference>
<evidence type="ECO:0000259" key="2">
    <source>
        <dbReference type="Pfam" id="PF23771"/>
    </source>
</evidence>
<dbReference type="EMBL" id="JASGBH010000004">
    <property type="protein sequence ID" value="MDI9233524.1"/>
    <property type="molecule type" value="Genomic_DNA"/>
</dbReference>
<feature type="domain" description="DUF2786" evidence="1">
    <location>
        <begin position="9"/>
        <end position="46"/>
    </location>
</feature>
<comment type="caution">
    <text evidence="3">The sequence shown here is derived from an EMBL/GenBank/DDBJ whole genome shotgun (WGS) entry which is preliminary data.</text>
</comment>
<proteinExistence type="predicted"/>
<dbReference type="InterPro" id="IPR055592">
    <property type="entry name" value="DUF7168"/>
</dbReference>
<evidence type="ECO:0000259" key="1">
    <source>
        <dbReference type="Pfam" id="PF10979"/>
    </source>
</evidence>
<feature type="domain" description="DUF7168" evidence="2">
    <location>
        <begin position="49"/>
        <end position="190"/>
    </location>
</feature>
<dbReference type="RefSeq" id="WP_283223926.1">
    <property type="nucleotide sequence ID" value="NZ_JASGBH010000004.1"/>
</dbReference>
<dbReference type="InterPro" id="IPR016868">
    <property type="entry name" value="Phage_B3_Orf5"/>
</dbReference>
<gene>
    <name evidence="3" type="ORF">QLQ16_06715</name>
</gene>
<evidence type="ECO:0000313" key="3">
    <source>
        <dbReference type="EMBL" id="MDI9233524.1"/>
    </source>
</evidence>
<dbReference type="Proteomes" id="UP001431902">
    <property type="component" value="Unassembled WGS sequence"/>
</dbReference>
<organism evidence="3 4">
    <name type="scientific">Limnohabitans lacus</name>
    <dbReference type="NCBI Taxonomy" id="3045173"/>
    <lineage>
        <taxon>Bacteria</taxon>
        <taxon>Pseudomonadati</taxon>
        <taxon>Pseudomonadota</taxon>
        <taxon>Betaproteobacteria</taxon>
        <taxon>Burkholderiales</taxon>
        <taxon>Comamonadaceae</taxon>
        <taxon>Limnohabitans</taxon>
    </lineage>
</organism>